<feature type="transmembrane region" description="Helical" evidence="6">
    <location>
        <begin position="57"/>
        <end position="80"/>
    </location>
</feature>
<keyword evidence="2" id="KW-1003">Cell membrane</keyword>
<evidence type="ECO:0000256" key="5">
    <source>
        <dbReference type="ARBA" id="ARBA00023136"/>
    </source>
</evidence>
<accession>A0A844HW04</accession>
<evidence type="ECO:0000256" key="2">
    <source>
        <dbReference type="ARBA" id="ARBA00022475"/>
    </source>
</evidence>
<evidence type="ECO:0000256" key="4">
    <source>
        <dbReference type="ARBA" id="ARBA00022989"/>
    </source>
</evidence>
<dbReference type="EMBL" id="WMIG01000019">
    <property type="protein sequence ID" value="MTH61701.1"/>
    <property type="molecule type" value="Genomic_DNA"/>
</dbReference>
<sequence>MDRLTRNWLTLIALIAMTLALSAFDGRPVAVGLLALAFFKARAILGGFLHLRGAAGWLAAATVPLGIWLGLLWGLNAALIR</sequence>
<name>A0A844HW04_9RHOB</name>
<protein>
    <recommendedName>
        <fullName evidence="9">Cytochrome C oxidase subunit IV</fullName>
    </recommendedName>
</protein>
<comment type="subcellular location">
    <subcellularLocation>
        <location evidence="1">Cell membrane</location>
        <topology evidence="1">Multi-pass membrane protein</topology>
    </subcellularLocation>
</comment>
<gene>
    <name evidence="7" type="ORF">GL300_21045</name>
</gene>
<dbReference type="Pfam" id="PF03626">
    <property type="entry name" value="COX4_pro"/>
    <property type="match status" value="1"/>
</dbReference>
<dbReference type="InterPro" id="IPR005171">
    <property type="entry name" value="Cyt_c_oxidase_su4_prok"/>
</dbReference>
<evidence type="ECO:0000313" key="7">
    <source>
        <dbReference type="EMBL" id="MTH61701.1"/>
    </source>
</evidence>
<organism evidence="7 8">
    <name type="scientific">Paracoccus litorisediminis</name>
    <dbReference type="NCBI Taxonomy" id="2006130"/>
    <lineage>
        <taxon>Bacteria</taxon>
        <taxon>Pseudomonadati</taxon>
        <taxon>Pseudomonadota</taxon>
        <taxon>Alphaproteobacteria</taxon>
        <taxon>Rhodobacterales</taxon>
        <taxon>Paracoccaceae</taxon>
        <taxon>Paracoccus</taxon>
    </lineage>
</organism>
<comment type="caution">
    <text evidence="7">The sequence shown here is derived from an EMBL/GenBank/DDBJ whole genome shotgun (WGS) entry which is preliminary data.</text>
</comment>
<evidence type="ECO:0000313" key="8">
    <source>
        <dbReference type="Proteomes" id="UP000449846"/>
    </source>
</evidence>
<dbReference type="Proteomes" id="UP000449846">
    <property type="component" value="Unassembled WGS sequence"/>
</dbReference>
<reference evidence="7 8" key="1">
    <citation type="submission" date="2019-11" db="EMBL/GenBank/DDBJ databases">
        <authorList>
            <person name="Dong K."/>
        </authorList>
    </citation>
    <scope>NUCLEOTIDE SEQUENCE [LARGE SCALE GENOMIC DNA]</scope>
    <source>
        <strain evidence="7 8">NBRC 112902</strain>
    </source>
</reference>
<keyword evidence="3 6" id="KW-0812">Transmembrane</keyword>
<dbReference type="AlphaFoldDB" id="A0A844HW04"/>
<evidence type="ECO:0000256" key="3">
    <source>
        <dbReference type="ARBA" id="ARBA00022692"/>
    </source>
</evidence>
<keyword evidence="4 6" id="KW-1133">Transmembrane helix</keyword>
<dbReference type="RefSeq" id="WP_155041659.1">
    <property type="nucleotide sequence ID" value="NZ_WMIG01000019.1"/>
</dbReference>
<dbReference type="GO" id="GO:0005886">
    <property type="term" value="C:plasma membrane"/>
    <property type="evidence" value="ECO:0007669"/>
    <property type="project" value="UniProtKB-SubCell"/>
</dbReference>
<feature type="transmembrane region" description="Helical" evidence="6">
    <location>
        <begin position="31"/>
        <end position="51"/>
    </location>
</feature>
<evidence type="ECO:0000256" key="1">
    <source>
        <dbReference type="ARBA" id="ARBA00004651"/>
    </source>
</evidence>
<keyword evidence="8" id="KW-1185">Reference proteome</keyword>
<feature type="transmembrane region" description="Helical" evidence="6">
    <location>
        <begin position="6"/>
        <end position="24"/>
    </location>
</feature>
<dbReference type="OrthoDB" id="7779165at2"/>
<evidence type="ECO:0008006" key="9">
    <source>
        <dbReference type="Google" id="ProtNLM"/>
    </source>
</evidence>
<proteinExistence type="predicted"/>
<evidence type="ECO:0000256" key="6">
    <source>
        <dbReference type="SAM" id="Phobius"/>
    </source>
</evidence>
<keyword evidence="5 6" id="KW-0472">Membrane</keyword>